<dbReference type="RefSeq" id="XP_015279734.1">
    <property type="nucleotide sequence ID" value="XM_015424248.1"/>
</dbReference>
<feature type="region of interest" description="Disordered" evidence="1">
    <location>
        <begin position="61"/>
        <end position="93"/>
    </location>
</feature>
<feature type="region of interest" description="Disordered" evidence="1">
    <location>
        <begin position="122"/>
        <end position="141"/>
    </location>
</feature>
<feature type="region of interest" description="Disordered" evidence="1">
    <location>
        <begin position="16"/>
        <end position="37"/>
    </location>
</feature>
<evidence type="ECO:0000313" key="2">
    <source>
        <dbReference type="Proteomes" id="UP000694871"/>
    </source>
</evidence>
<name>A0ABM1L197_GEKJA</name>
<proteinExistence type="predicted"/>
<evidence type="ECO:0000256" key="1">
    <source>
        <dbReference type="SAM" id="MobiDB-lite"/>
    </source>
</evidence>
<gene>
    <name evidence="3" type="primary">MAGIX</name>
</gene>
<accession>A0ABM1L197</accession>
<evidence type="ECO:0000313" key="3">
    <source>
        <dbReference type="RefSeq" id="XP_015279734.1"/>
    </source>
</evidence>
<protein>
    <submittedName>
        <fullName evidence="3">PDZ domain-containing protein MAGIX</fullName>
    </submittedName>
</protein>
<feature type="compositionally biased region" description="Basic and acidic residues" evidence="1">
    <location>
        <begin position="23"/>
        <end position="33"/>
    </location>
</feature>
<keyword evidence="2" id="KW-1185">Reference proteome</keyword>
<dbReference type="Proteomes" id="UP000694871">
    <property type="component" value="Unplaced"/>
</dbReference>
<reference evidence="3" key="1">
    <citation type="submission" date="2025-08" db="UniProtKB">
        <authorList>
            <consortium name="RefSeq"/>
        </authorList>
    </citation>
    <scope>IDENTIFICATION</scope>
</reference>
<sequence>MLEQVQSFLRHIQDFKPSSLLPHQEEGPSHQEDGGLLARLSHGDVGGVFRQAGSRVRMRVRNRKDAGVSSDLNTADIDVGESPRSPTYRPPHTQELKVKEWTETGQYPVELVRGPKGFGFSLRGDRPIPRGAGTRTQRLWL</sequence>
<organism evidence="2 3">
    <name type="scientific">Gekko japonicus</name>
    <name type="common">Schlegel's Japanese gecko</name>
    <dbReference type="NCBI Taxonomy" id="146911"/>
    <lineage>
        <taxon>Eukaryota</taxon>
        <taxon>Metazoa</taxon>
        <taxon>Chordata</taxon>
        <taxon>Craniata</taxon>
        <taxon>Vertebrata</taxon>
        <taxon>Euteleostomi</taxon>
        <taxon>Lepidosauria</taxon>
        <taxon>Squamata</taxon>
        <taxon>Bifurcata</taxon>
        <taxon>Gekkota</taxon>
        <taxon>Gekkonidae</taxon>
        <taxon>Gekkoninae</taxon>
        <taxon>Gekko</taxon>
    </lineage>
</organism>
<dbReference type="GeneID" id="107121336"/>